<evidence type="ECO:0000313" key="3">
    <source>
        <dbReference type="Proteomes" id="UP000231371"/>
    </source>
</evidence>
<dbReference type="SUPFAM" id="SSF51261">
    <property type="entry name" value="Duplicated hybrid motif"/>
    <property type="match status" value="1"/>
</dbReference>
<dbReference type="Gene3D" id="2.70.70.10">
    <property type="entry name" value="Glucose Permease (Domain IIA)"/>
    <property type="match status" value="1"/>
</dbReference>
<name>A0A2H0KHR8_9BACT</name>
<dbReference type="EMBL" id="PCVI01000050">
    <property type="protein sequence ID" value="PIQ69934.1"/>
    <property type="molecule type" value="Genomic_DNA"/>
</dbReference>
<organism evidence="2 3">
    <name type="scientific">Candidatus Shapirobacteria bacterium CG11_big_fil_rev_8_21_14_0_20_40_12</name>
    <dbReference type="NCBI Taxonomy" id="1974889"/>
    <lineage>
        <taxon>Bacteria</taxon>
        <taxon>Candidatus Shapironibacteriota</taxon>
    </lineage>
</organism>
<protein>
    <recommendedName>
        <fullName evidence="1">M23ase beta-sheet core domain-containing protein</fullName>
    </recommendedName>
</protein>
<dbReference type="AlphaFoldDB" id="A0A2H0KHR8"/>
<comment type="caution">
    <text evidence="2">The sequence shown here is derived from an EMBL/GenBank/DDBJ whole genome shotgun (WGS) entry which is preliminary data.</text>
</comment>
<feature type="domain" description="M23ase beta-sheet core" evidence="1">
    <location>
        <begin position="116"/>
        <end position="211"/>
    </location>
</feature>
<dbReference type="InterPro" id="IPR016047">
    <property type="entry name" value="M23ase_b-sheet_dom"/>
</dbReference>
<accession>A0A2H0KHR8</accession>
<dbReference type="PANTHER" id="PTHR21666:SF270">
    <property type="entry name" value="MUREIN HYDROLASE ACTIVATOR ENVC"/>
    <property type="match status" value="1"/>
</dbReference>
<evidence type="ECO:0000259" key="1">
    <source>
        <dbReference type="Pfam" id="PF01551"/>
    </source>
</evidence>
<dbReference type="InterPro" id="IPR011055">
    <property type="entry name" value="Dup_hybrid_motif"/>
</dbReference>
<dbReference type="PANTHER" id="PTHR21666">
    <property type="entry name" value="PEPTIDASE-RELATED"/>
    <property type="match status" value="1"/>
</dbReference>
<reference evidence="2 3" key="1">
    <citation type="submission" date="2017-09" db="EMBL/GenBank/DDBJ databases">
        <title>Depth-based differentiation of microbial function through sediment-hosted aquifers and enrichment of novel symbionts in the deep terrestrial subsurface.</title>
        <authorList>
            <person name="Probst A.J."/>
            <person name="Ladd B."/>
            <person name="Jarett J.K."/>
            <person name="Geller-Mcgrath D.E."/>
            <person name="Sieber C.M."/>
            <person name="Emerson J.B."/>
            <person name="Anantharaman K."/>
            <person name="Thomas B.C."/>
            <person name="Malmstrom R."/>
            <person name="Stieglmeier M."/>
            <person name="Klingl A."/>
            <person name="Woyke T."/>
            <person name="Ryan C.M."/>
            <person name="Banfield J.F."/>
        </authorList>
    </citation>
    <scope>NUCLEOTIDE SEQUENCE [LARGE SCALE GENOMIC DNA]</scope>
    <source>
        <strain evidence="2">CG11_big_fil_rev_8_21_14_0_20_40_12</strain>
    </source>
</reference>
<proteinExistence type="predicted"/>
<evidence type="ECO:0000313" key="2">
    <source>
        <dbReference type="EMBL" id="PIQ69934.1"/>
    </source>
</evidence>
<dbReference type="Proteomes" id="UP000231371">
    <property type="component" value="Unassembled WGS sequence"/>
</dbReference>
<dbReference type="CDD" id="cd12797">
    <property type="entry name" value="M23_peptidase"/>
    <property type="match status" value="1"/>
</dbReference>
<dbReference type="Pfam" id="PF01551">
    <property type="entry name" value="Peptidase_M23"/>
    <property type="match status" value="1"/>
</dbReference>
<sequence length="227" mass="25396">MVGDFFMKNKISKIQKQVDRKFNLFAFNFFVKAIKPFSRFFRRVFEASQIRQVFGVLVVSSFLSVSVLPSSYCTIQTKIDTNLTSVVVSDFEILETEQSVRLPVDSFMVTQGFSFFHPGLDLAAIKGSPVYPIMDGKVIAASLGRFGYGNHVLIDHGSGIKSLYAHLAKIEVQEGEKVTQQSIIGLIGSTGRSTGPHLHLQIFQDGHWENPRAFFEGYFGKKLASTR</sequence>
<dbReference type="InterPro" id="IPR050570">
    <property type="entry name" value="Cell_wall_metabolism_enzyme"/>
</dbReference>
<dbReference type="GO" id="GO:0004222">
    <property type="term" value="F:metalloendopeptidase activity"/>
    <property type="evidence" value="ECO:0007669"/>
    <property type="project" value="TreeGrafter"/>
</dbReference>
<gene>
    <name evidence="2" type="ORF">COV89_03150</name>
</gene>